<keyword evidence="3" id="KW-1185">Reference proteome</keyword>
<evidence type="ECO:0000256" key="1">
    <source>
        <dbReference type="SAM" id="MobiDB-lite"/>
    </source>
</evidence>
<proteinExistence type="predicted"/>
<dbReference type="InterPro" id="IPR024997">
    <property type="entry name" value="DUF3892"/>
</dbReference>
<gene>
    <name evidence="2" type="ORF">ACFSUC_01475</name>
</gene>
<dbReference type="Pfam" id="PF13031">
    <property type="entry name" value="DUF3892"/>
    <property type="match status" value="1"/>
</dbReference>
<dbReference type="RefSeq" id="WP_379927609.1">
    <property type="nucleotide sequence ID" value="NZ_JBHUMM010000001.1"/>
</dbReference>
<feature type="region of interest" description="Disordered" evidence="1">
    <location>
        <begin position="58"/>
        <end position="78"/>
    </location>
</feature>
<dbReference type="Proteomes" id="UP001597497">
    <property type="component" value="Unassembled WGS sequence"/>
</dbReference>
<organism evidence="2 3">
    <name type="scientific">Marinicrinis sediminis</name>
    <dbReference type="NCBI Taxonomy" id="1652465"/>
    <lineage>
        <taxon>Bacteria</taxon>
        <taxon>Bacillati</taxon>
        <taxon>Bacillota</taxon>
        <taxon>Bacilli</taxon>
        <taxon>Bacillales</taxon>
        <taxon>Paenibacillaceae</taxon>
    </lineage>
</organism>
<name>A0ABW5R782_9BACL</name>
<dbReference type="EMBL" id="JBHUMM010000001">
    <property type="protein sequence ID" value="MFD2670274.1"/>
    <property type="molecule type" value="Genomic_DNA"/>
</dbReference>
<sequence length="78" mass="8652">MHDQREQFIAVQKNSDGDLTAFKTSTGRMLNYEEALQEVQSGMIAGVNVFKGKDGERYIRGDADGDPSNNLDQLPGFE</sequence>
<evidence type="ECO:0000313" key="3">
    <source>
        <dbReference type="Proteomes" id="UP001597497"/>
    </source>
</evidence>
<reference evidence="3" key="1">
    <citation type="journal article" date="2019" name="Int. J. Syst. Evol. Microbiol.">
        <title>The Global Catalogue of Microorganisms (GCM) 10K type strain sequencing project: providing services to taxonomists for standard genome sequencing and annotation.</title>
        <authorList>
            <consortium name="The Broad Institute Genomics Platform"/>
            <consortium name="The Broad Institute Genome Sequencing Center for Infectious Disease"/>
            <person name="Wu L."/>
            <person name="Ma J."/>
        </authorList>
    </citation>
    <scope>NUCLEOTIDE SEQUENCE [LARGE SCALE GENOMIC DNA]</scope>
    <source>
        <strain evidence="3">KCTC 33676</strain>
    </source>
</reference>
<accession>A0ABW5R782</accession>
<protein>
    <submittedName>
        <fullName evidence="2">DUF3892 domain-containing protein</fullName>
    </submittedName>
</protein>
<evidence type="ECO:0000313" key="2">
    <source>
        <dbReference type="EMBL" id="MFD2670274.1"/>
    </source>
</evidence>
<comment type="caution">
    <text evidence="2">The sequence shown here is derived from an EMBL/GenBank/DDBJ whole genome shotgun (WGS) entry which is preliminary data.</text>
</comment>